<feature type="region of interest" description="Disordered" evidence="1">
    <location>
        <begin position="184"/>
        <end position="203"/>
    </location>
</feature>
<gene>
    <name evidence="2" type="ORF">BOTBODRAFT_60902</name>
</gene>
<dbReference type="Proteomes" id="UP000027195">
    <property type="component" value="Unassembled WGS sequence"/>
</dbReference>
<proteinExistence type="predicted"/>
<protein>
    <submittedName>
        <fullName evidence="2">Uncharacterized protein</fullName>
    </submittedName>
</protein>
<evidence type="ECO:0000313" key="3">
    <source>
        <dbReference type="Proteomes" id="UP000027195"/>
    </source>
</evidence>
<keyword evidence="3" id="KW-1185">Reference proteome</keyword>
<reference evidence="3" key="1">
    <citation type="journal article" date="2014" name="Proc. Natl. Acad. Sci. U.S.A.">
        <title>Extensive sampling of basidiomycete genomes demonstrates inadequacy of the white-rot/brown-rot paradigm for wood decay fungi.</title>
        <authorList>
            <person name="Riley R."/>
            <person name="Salamov A.A."/>
            <person name="Brown D.W."/>
            <person name="Nagy L.G."/>
            <person name="Floudas D."/>
            <person name="Held B.W."/>
            <person name="Levasseur A."/>
            <person name="Lombard V."/>
            <person name="Morin E."/>
            <person name="Otillar R."/>
            <person name="Lindquist E.A."/>
            <person name="Sun H."/>
            <person name="LaButti K.M."/>
            <person name="Schmutz J."/>
            <person name="Jabbour D."/>
            <person name="Luo H."/>
            <person name="Baker S.E."/>
            <person name="Pisabarro A.G."/>
            <person name="Walton J.D."/>
            <person name="Blanchette R.A."/>
            <person name="Henrissat B."/>
            <person name="Martin F."/>
            <person name="Cullen D."/>
            <person name="Hibbett D.S."/>
            <person name="Grigoriev I.V."/>
        </authorList>
    </citation>
    <scope>NUCLEOTIDE SEQUENCE [LARGE SCALE GENOMIC DNA]</scope>
    <source>
        <strain evidence="3">FD-172 SS1</strain>
    </source>
</reference>
<dbReference type="EMBL" id="KL198238">
    <property type="protein sequence ID" value="KDQ05578.1"/>
    <property type="molecule type" value="Genomic_DNA"/>
</dbReference>
<accession>A0A067LQS4</accession>
<evidence type="ECO:0000256" key="1">
    <source>
        <dbReference type="SAM" id="MobiDB-lite"/>
    </source>
</evidence>
<dbReference type="HOGENOM" id="CLU_1348723_0_0_1"/>
<dbReference type="OrthoDB" id="3052718at2759"/>
<dbReference type="AlphaFoldDB" id="A0A067LQS4"/>
<dbReference type="InParanoid" id="A0A067LQS4"/>
<evidence type="ECO:0000313" key="2">
    <source>
        <dbReference type="EMBL" id="KDQ05578.1"/>
    </source>
</evidence>
<name>A0A067LQS4_BOTB1</name>
<organism evidence="2 3">
    <name type="scientific">Botryobasidium botryosum (strain FD-172 SS1)</name>
    <dbReference type="NCBI Taxonomy" id="930990"/>
    <lineage>
        <taxon>Eukaryota</taxon>
        <taxon>Fungi</taxon>
        <taxon>Dikarya</taxon>
        <taxon>Basidiomycota</taxon>
        <taxon>Agaricomycotina</taxon>
        <taxon>Agaricomycetes</taxon>
        <taxon>Cantharellales</taxon>
        <taxon>Botryobasidiaceae</taxon>
        <taxon>Botryobasidium</taxon>
    </lineage>
</organism>
<sequence length="203" mass="22724">MLGRRQLKLRMRLEAAEIFKEEHGLDPSDLLDVDYMSDEIGTAPDDEPDWKENLFANRPNWRAEIEDFDRFKVFETVTPAWRSQKVCYTIVANLALTACASTSLPISCTGWTESTLKASKSISLLARKRKPEGASGRLASITTADTTFPLFRYHMTSQSTPRGSRTLVRSNLWTTSKVSSSAAISKDSTRTTRHRITGTSTAN</sequence>